<organism evidence="1 2">
    <name type="scientific">Paenibacillus hemerocallicola</name>
    <dbReference type="NCBI Taxonomy" id="1172614"/>
    <lineage>
        <taxon>Bacteria</taxon>
        <taxon>Bacillati</taxon>
        <taxon>Bacillota</taxon>
        <taxon>Bacilli</taxon>
        <taxon>Bacillales</taxon>
        <taxon>Paenibacillaceae</taxon>
        <taxon>Paenibacillus</taxon>
    </lineage>
</organism>
<proteinExistence type="predicted"/>
<dbReference type="Proteomes" id="UP000307943">
    <property type="component" value="Unassembled WGS sequence"/>
</dbReference>
<reference evidence="1 2" key="1">
    <citation type="submission" date="2019-05" db="EMBL/GenBank/DDBJ databases">
        <title>We sequenced the genome of Paenibacillus hemerocallicola KCTC 33185 for further insight into its adaptation and study the phylogeny of Paenibacillus.</title>
        <authorList>
            <person name="Narsing Rao M.P."/>
        </authorList>
    </citation>
    <scope>NUCLEOTIDE SEQUENCE [LARGE SCALE GENOMIC DNA]</scope>
    <source>
        <strain evidence="1 2">KCTC 33185</strain>
    </source>
</reference>
<protein>
    <submittedName>
        <fullName evidence="1">LamG domain-containing protein</fullName>
    </submittedName>
</protein>
<dbReference type="EMBL" id="VDCQ01000098">
    <property type="protein sequence ID" value="TNJ58675.1"/>
    <property type="molecule type" value="Genomic_DNA"/>
</dbReference>
<gene>
    <name evidence="1" type="ORF">FE784_37980</name>
</gene>
<evidence type="ECO:0000313" key="1">
    <source>
        <dbReference type="EMBL" id="TNJ58675.1"/>
    </source>
</evidence>
<keyword evidence="2" id="KW-1185">Reference proteome</keyword>
<sequence>MTYERHVPTQPDAICRSPAGTSYFTGMMGRVMVFGKALTAAEASHLYHVQADAYWD</sequence>
<comment type="caution">
    <text evidence="1">The sequence shown here is derived from an EMBL/GenBank/DDBJ whole genome shotgun (WGS) entry which is preliminary data.</text>
</comment>
<evidence type="ECO:0000313" key="2">
    <source>
        <dbReference type="Proteomes" id="UP000307943"/>
    </source>
</evidence>
<name>A0A5C4SW85_9BACL</name>
<accession>A0A5C4SW85</accession>
<dbReference type="AlphaFoldDB" id="A0A5C4SW85"/>
<dbReference type="RefSeq" id="WP_139607501.1">
    <property type="nucleotide sequence ID" value="NZ_VDCQ01000098.1"/>
</dbReference>